<evidence type="ECO:0000256" key="7">
    <source>
        <dbReference type="SAM" id="SignalP"/>
    </source>
</evidence>
<evidence type="ECO:0000313" key="9">
    <source>
        <dbReference type="EMBL" id="SSX01583.1"/>
    </source>
</evidence>
<feature type="signal peptide" evidence="7">
    <location>
        <begin position="1"/>
        <end position="17"/>
    </location>
</feature>
<evidence type="ECO:0000256" key="1">
    <source>
        <dbReference type="ARBA" id="ARBA00000632"/>
    </source>
</evidence>
<evidence type="ECO:0000256" key="5">
    <source>
        <dbReference type="ARBA" id="ARBA00023295"/>
    </source>
</evidence>
<evidence type="ECO:0000313" key="10">
    <source>
        <dbReference type="EMBL" id="SSX21963.1"/>
    </source>
</evidence>
<protein>
    <recommendedName>
        <fullName evidence="2">lysozyme</fullName>
        <ecNumber evidence="2">3.2.1.17</ecNumber>
    </recommendedName>
</protein>
<dbReference type="SUPFAM" id="SSF53955">
    <property type="entry name" value="Lysozyme-like"/>
    <property type="match status" value="1"/>
</dbReference>
<dbReference type="Pfam" id="PF00062">
    <property type="entry name" value="Lys"/>
    <property type="match status" value="1"/>
</dbReference>
<dbReference type="GO" id="GO:0031640">
    <property type="term" value="P:killing of cells of another organism"/>
    <property type="evidence" value="ECO:0007669"/>
    <property type="project" value="UniProtKB-KW"/>
</dbReference>
<dbReference type="AlphaFoldDB" id="A0A336LZG5"/>
<dbReference type="EMBL" id="UFQT01000222">
    <property type="protein sequence ID" value="SSX21963.1"/>
    <property type="molecule type" value="Genomic_DNA"/>
</dbReference>
<accession>A0A336LZG5</accession>
<dbReference type="InterPro" id="IPR023346">
    <property type="entry name" value="Lysozyme-like_dom_sf"/>
</dbReference>
<dbReference type="PROSITE" id="PS51348">
    <property type="entry name" value="GLYCOSYL_HYDROL_F22_2"/>
    <property type="match status" value="1"/>
</dbReference>
<reference evidence="9" key="1">
    <citation type="submission" date="2018-04" db="EMBL/GenBank/DDBJ databases">
        <authorList>
            <person name="Go L.Y."/>
            <person name="Mitchell J.A."/>
        </authorList>
    </citation>
    <scope>NUCLEOTIDE SEQUENCE</scope>
    <source>
        <tissue evidence="9">Whole organism</tissue>
    </source>
</reference>
<dbReference type="VEuPathDB" id="VectorBase:CSON005729"/>
<dbReference type="InterPro" id="IPR019799">
    <property type="entry name" value="Glyco_hydro_22_CS"/>
</dbReference>
<feature type="domain" description="Glycosyl hydrolases family 22 (GH22)" evidence="8">
    <location>
        <begin position="90"/>
        <end position="108"/>
    </location>
</feature>
<feature type="compositionally biased region" description="Polar residues" evidence="6">
    <location>
        <begin position="161"/>
        <end position="172"/>
    </location>
</feature>
<name>A0A336LZG5_CULSO</name>
<keyword evidence="3" id="KW-0929">Antimicrobial</keyword>
<feature type="compositionally biased region" description="Basic residues" evidence="6">
    <location>
        <begin position="150"/>
        <end position="160"/>
    </location>
</feature>
<dbReference type="InterPro" id="IPR001916">
    <property type="entry name" value="Glyco_hydro_22"/>
</dbReference>
<sequence length="215" mass="25245">MKFKLFWLTLSLVIALSEEKKYEKCELYMKLMREYGREIQDAAALTCLARKYSNYITNFEGIDDKNRNYYGIFSLPTKKVCSRSVKGGICDIKCSKLLNTNISDDLQCLYEYIDKSKGSFHEIYLNECYKMVGRTDYFWNCDLQSGTKRARTRKTKRMKIRSQSTMSKSKSLNEMPRLTTKRPRKRTKTPNTLRPLDGDDDLFYVEITPSPRKTS</sequence>
<evidence type="ECO:0000256" key="2">
    <source>
        <dbReference type="ARBA" id="ARBA00012732"/>
    </source>
</evidence>
<dbReference type="PANTHER" id="PTHR11407:SF63">
    <property type="entry name" value="LYSOZYME C"/>
    <property type="match status" value="1"/>
</dbReference>
<dbReference type="EMBL" id="UFQS01000222">
    <property type="protein sequence ID" value="SSX01583.1"/>
    <property type="molecule type" value="Genomic_DNA"/>
</dbReference>
<comment type="catalytic activity">
    <reaction evidence="1">
        <text>Hydrolysis of (1-&gt;4)-beta-linkages between N-acetylmuramic acid and N-acetyl-D-glucosamine residues in a peptidoglycan and between N-acetyl-D-glucosamine residues in chitodextrins.</text>
        <dbReference type="EC" id="3.2.1.17"/>
    </reaction>
</comment>
<organism evidence="10">
    <name type="scientific">Culicoides sonorensis</name>
    <name type="common">Biting midge</name>
    <dbReference type="NCBI Taxonomy" id="179676"/>
    <lineage>
        <taxon>Eukaryota</taxon>
        <taxon>Metazoa</taxon>
        <taxon>Ecdysozoa</taxon>
        <taxon>Arthropoda</taxon>
        <taxon>Hexapoda</taxon>
        <taxon>Insecta</taxon>
        <taxon>Pterygota</taxon>
        <taxon>Neoptera</taxon>
        <taxon>Endopterygota</taxon>
        <taxon>Diptera</taxon>
        <taxon>Nematocera</taxon>
        <taxon>Chironomoidea</taxon>
        <taxon>Ceratopogonidae</taxon>
        <taxon>Ceratopogoninae</taxon>
        <taxon>Culicoides</taxon>
        <taxon>Monoculicoides</taxon>
    </lineage>
</organism>
<proteinExistence type="predicted"/>
<keyword evidence="5" id="KW-0326">Glycosidase</keyword>
<dbReference type="GO" id="GO:0003796">
    <property type="term" value="F:lysozyme activity"/>
    <property type="evidence" value="ECO:0007669"/>
    <property type="project" value="UniProtKB-EC"/>
</dbReference>
<evidence type="ECO:0000256" key="4">
    <source>
        <dbReference type="ARBA" id="ARBA00023157"/>
    </source>
</evidence>
<evidence type="ECO:0000256" key="3">
    <source>
        <dbReference type="ARBA" id="ARBA00022638"/>
    </source>
</evidence>
<dbReference type="PANTHER" id="PTHR11407">
    <property type="entry name" value="LYSOZYME C"/>
    <property type="match status" value="1"/>
</dbReference>
<keyword evidence="5" id="KW-0378">Hydrolase</keyword>
<dbReference type="EC" id="3.2.1.17" evidence="2"/>
<dbReference type="SMART" id="SM00263">
    <property type="entry name" value="LYZ1"/>
    <property type="match status" value="1"/>
</dbReference>
<feature type="region of interest" description="Disordered" evidence="6">
    <location>
        <begin position="150"/>
        <end position="215"/>
    </location>
</feature>
<evidence type="ECO:0000256" key="6">
    <source>
        <dbReference type="SAM" id="MobiDB-lite"/>
    </source>
</evidence>
<keyword evidence="7" id="KW-0732">Signal</keyword>
<gene>
    <name evidence="10" type="primary">CSON005729</name>
</gene>
<reference evidence="10" key="2">
    <citation type="submission" date="2018-07" db="EMBL/GenBank/DDBJ databases">
        <authorList>
            <person name="Quirk P.G."/>
            <person name="Krulwich T.A."/>
        </authorList>
    </citation>
    <scope>NUCLEOTIDE SEQUENCE</scope>
</reference>
<feature type="compositionally biased region" description="Basic residues" evidence="6">
    <location>
        <begin position="179"/>
        <end position="188"/>
    </location>
</feature>
<feature type="chain" id="PRO_5033343084" description="lysozyme" evidence="7">
    <location>
        <begin position="18"/>
        <end position="215"/>
    </location>
</feature>
<dbReference type="PROSITE" id="PS00128">
    <property type="entry name" value="GLYCOSYL_HYDROL_F22_1"/>
    <property type="match status" value="1"/>
</dbReference>
<evidence type="ECO:0000259" key="8">
    <source>
        <dbReference type="PROSITE" id="PS00128"/>
    </source>
</evidence>
<dbReference type="GO" id="GO:0042742">
    <property type="term" value="P:defense response to bacterium"/>
    <property type="evidence" value="ECO:0007669"/>
    <property type="project" value="UniProtKB-KW"/>
</dbReference>
<keyword evidence="3" id="KW-0081">Bacteriolytic enzyme</keyword>
<dbReference type="Gene3D" id="1.10.530.10">
    <property type="match status" value="1"/>
</dbReference>
<keyword evidence="4" id="KW-1015">Disulfide bond</keyword>